<dbReference type="Proteomes" id="UP000823854">
    <property type="component" value="Unassembled WGS sequence"/>
</dbReference>
<dbReference type="PANTHER" id="PTHR43649">
    <property type="entry name" value="ARABINOSE-BINDING PROTEIN-RELATED"/>
    <property type="match status" value="1"/>
</dbReference>
<reference evidence="6" key="2">
    <citation type="submission" date="2021-04" db="EMBL/GenBank/DDBJ databases">
        <authorList>
            <person name="Gilroy R."/>
        </authorList>
    </citation>
    <scope>NUCLEOTIDE SEQUENCE</scope>
    <source>
        <strain evidence="6">CHK130-7132</strain>
    </source>
</reference>
<organism evidence="6 7">
    <name type="scientific">Candidatus Brachybacterium intestinipullorum</name>
    <dbReference type="NCBI Taxonomy" id="2838512"/>
    <lineage>
        <taxon>Bacteria</taxon>
        <taxon>Bacillati</taxon>
        <taxon>Actinomycetota</taxon>
        <taxon>Actinomycetes</taxon>
        <taxon>Micrococcales</taxon>
        <taxon>Dermabacteraceae</taxon>
        <taxon>Brachybacterium</taxon>
    </lineage>
</organism>
<dbReference type="InterPro" id="IPR006059">
    <property type="entry name" value="SBP"/>
</dbReference>
<name>A0A9D2THB5_9MICO</name>
<comment type="similarity">
    <text evidence="2">Belongs to the bacterial solute-binding protein 1 family.</text>
</comment>
<dbReference type="PROSITE" id="PS51257">
    <property type="entry name" value="PROKAR_LIPOPROTEIN"/>
    <property type="match status" value="1"/>
</dbReference>
<dbReference type="GO" id="GO:0030313">
    <property type="term" value="C:cell envelope"/>
    <property type="evidence" value="ECO:0007669"/>
    <property type="project" value="UniProtKB-SubCell"/>
</dbReference>
<evidence type="ECO:0000256" key="3">
    <source>
        <dbReference type="ARBA" id="ARBA00022448"/>
    </source>
</evidence>
<evidence type="ECO:0000256" key="4">
    <source>
        <dbReference type="ARBA" id="ARBA00022729"/>
    </source>
</evidence>
<dbReference type="EMBL" id="DWWC01000241">
    <property type="protein sequence ID" value="HJC70300.1"/>
    <property type="molecule type" value="Genomic_DNA"/>
</dbReference>
<keyword evidence="3" id="KW-0813">Transport</keyword>
<dbReference type="InterPro" id="IPR050490">
    <property type="entry name" value="Bact_solute-bd_prot1"/>
</dbReference>
<dbReference type="InterPro" id="IPR006311">
    <property type="entry name" value="TAT_signal"/>
</dbReference>
<evidence type="ECO:0000313" key="7">
    <source>
        <dbReference type="Proteomes" id="UP000823854"/>
    </source>
</evidence>
<keyword evidence="4 5" id="KW-0732">Signal</keyword>
<dbReference type="Gene3D" id="3.40.190.10">
    <property type="entry name" value="Periplasmic binding protein-like II"/>
    <property type="match status" value="1"/>
</dbReference>
<proteinExistence type="inferred from homology"/>
<dbReference type="Pfam" id="PF01547">
    <property type="entry name" value="SBP_bac_1"/>
    <property type="match status" value="1"/>
</dbReference>
<dbReference type="PROSITE" id="PS51318">
    <property type="entry name" value="TAT"/>
    <property type="match status" value="1"/>
</dbReference>
<comment type="subcellular location">
    <subcellularLocation>
        <location evidence="1">Cell envelope</location>
    </subcellularLocation>
</comment>
<comment type="caution">
    <text evidence="6">The sequence shown here is derived from an EMBL/GenBank/DDBJ whole genome shotgun (WGS) entry which is preliminary data.</text>
</comment>
<sequence length="434" mass="46714">MTFTPTRRSLLGAAAVSVPALALASCGGGEAERNADGKIELTMAAWAIATTPEFEVIVEGFEAAHPDAAITLKEYSADDYDTQLTTDLSANSAPDVFPLKNLEPYFYYQSNGALADLTDQASALREDGNIDVDLLDLDGGIYALPYRQDSWVVYYNKEMFAAAGIDEPDGSWTWDDFADLAEELTSALAGTDYRAKGAYMHNWQSIVQSFALAQTEGADLASGDLSYLAPYYERLLAMQDAGSTETFSTVDSQSLSYQAQFGTQKAAMMPMGTWYIGTLLAQRESGDADEFEWGMAPAPQQTTGAGPITFGDPTTLAINAELSGEKLEVAQSFLDYIVSEDCSKALAGIGITPSYFSDEVVDTIFSLDGMPDDELSRTAFADTEVEAENPIGEFTNDIVTILEDTHSEILTGSSPVDEALTKAEEQLENEGLTA</sequence>
<gene>
    <name evidence="6" type="ORF">H9932_11600</name>
</gene>
<accession>A0A9D2THB5</accession>
<dbReference type="AlphaFoldDB" id="A0A9D2THB5"/>
<evidence type="ECO:0000256" key="2">
    <source>
        <dbReference type="ARBA" id="ARBA00008520"/>
    </source>
</evidence>
<dbReference type="SUPFAM" id="SSF53850">
    <property type="entry name" value="Periplasmic binding protein-like II"/>
    <property type="match status" value="1"/>
</dbReference>
<evidence type="ECO:0000256" key="1">
    <source>
        <dbReference type="ARBA" id="ARBA00004196"/>
    </source>
</evidence>
<evidence type="ECO:0000313" key="6">
    <source>
        <dbReference type="EMBL" id="HJC70300.1"/>
    </source>
</evidence>
<protein>
    <submittedName>
        <fullName evidence="6">Extracellular solute-binding protein</fullName>
    </submittedName>
</protein>
<feature type="chain" id="PRO_5038450861" evidence="5">
    <location>
        <begin position="25"/>
        <end position="434"/>
    </location>
</feature>
<dbReference type="PANTHER" id="PTHR43649:SF31">
    <property type="entry name" value="SN-GLYCEROL-3-PHOSPHATE-BINDING PERIPLASMIC PROTEIN UGPB"/>
    <property type="match status" value="1"/>
</dbReference>
<reference evidence="6" key="1">
    <citation type="journal article" date="2021" name="PeerJ">
        <title>Extensive microbial diversity within the chicken gut microbiome revealed by metagenomics and culture.</title>
        <authorList>
            <person name="Gilroy R."/>
            <person name="Ravi A."/>
            <person name="Getino M."/>
            <person name="Pursley I."/>
            <person name="Horton D.L."/>
            <person name="Alikhan N.F."/>
            <person name="Baker D."/>
            <person name="Gharbi K."/>
            <person name="Hall N."/>
            <person name="Watson M."/>
            <person name="Adriaenssens E.M."/>
            <person name="Foster-Nyarko E."/>
            <person name="Jarju S."/>
            <person name="Secka A."/>
            <person name="Antonio M."/>
            <person name="Oren A."/>
            <person name="Chaudhuri R.R."/>
            <person name="La Ragione R."/>
            <person name="Hildebrand F."/>
            <person name="Pallen M.J."/>
        </authorList>
    </citation>
    <scope>NUCLEOTIDE SEQUENCE</scope>
    <source>
        <strain evidence="6">CHK130-7132</strain>
    </source>
</reference>
<feature type="signal peptide" evidence="5">
    <location>
        <begin position="1"/>
        <end position="24"/>
    </location>
</feature>
<evidence type="ECO:0000256" key="5">
    <source>
        <dbReference type="SAM" id="SignalP"/>
    </source>
</evidence>